<feature type="region of interest" description="Disordered" evidence="2">
    <location>
        <begin position="1"/>
        <end position="55"/>
    </location>
</feature>
<proteinExistence type="predicted"/>
<organism evidence="4 5">
    <name type="scientific">Sphaerulina musiva (strain SO2202)</name>
    <name type="common">Poplar stem canker fungus</name>
    <name type="synonym">Septoria musiva</name>
    <dbReference type="NCBI Taxonomy" id="692275"/>
    <lineage>
        <taxon>Eukaryota</taxon>
        <taxon>Fungi</taxon>
        <taxon>Dikarya</taxon>
        <taxon>Ascomycota</taxon>
        <taxon>Pezizomycotina</taxon>
        <taxon>Dothideomycetes</taxon>
        <taxon>Dothideomycetidae</taxon>
        <taxon>Mycosphaerellales</taxon>
        <taxon>Mycosphaerellaceae</taxon>
        <taxon>Sphaerulina</taxon>
    </lineage>
</organism>
<sequence>MPPKARPKKSNVAQGSTRPSPGLATPSNPSQADHLSRRPSGIVKKTSSHQQGVPKRRVQVRHACLHCRTDKVKCSGTHPVCSRCNARSLLCSWDVPEEGITKTQHLQLKLAEQGARLDRVNAMVHILRHGSDKVATEALARLRIGESLDEVLQIVGAKALSASDPDQMKPDQMEQVLGTWLSNEPAYDPLLVQPNQYPDHQERASA</sequence>
<feature type="compositionally biased region" description="Polar residues" evidence="2">
    <location>
        <begin position="11"/>
        <end position="33"/>
    </location>
</feature>
<dbReference type="CDD" id="cd00067">
    <property type="entry name" value="GAL4"/>
    <property type="match status" value="1"/>
</dbReference>
<dbReference type="PANTHER" id="PTHR47256:SF1">
    <property type="entry name" value="ZN(II)2CYS6 TRANSCRIPTION FACTOR (EUROFUNG)"/>
    <property type="match status" value="1"/>
</dbReference>
<protein>
    <recommendedName>
        <fullName evidence="3">Zn(2)-C6 fungal-type domain-containing protein</fullName>
    </recommendedName>
</protein>
<dbReference type="STRING" id="692275.N1QE13"/>
<dbReference type="SUPFAM" id="SSF57701">
    <property type="entry name" value="Zn2/Cys6 DNA-binding domain"/>
    <property type="match status" value="1"/>
</dbReference>
<dbReference type="InterPro" id="IPR036864">
    <property type="entry name" value="Zn2-C6_fun-type_DNA-bd_sf"/>
</dbReference>
<keyword evidence="1" id="KW-0539">Nucleus</keyword>
<dbReference type="OMA" id="NAMVHIL"/>
<dbReference type="GeneID" id="27903418"/>
<evidence type="ECO:0000256" key="2">
    <source>
        <dbReference type="SAM" id="MobiDB-lite"/>
    </source>
</evidence>
<dbReference type="Proteomes" id="UP000016931">
    <property type="component" value="Unassembled WGS sequence"/>
</dbReference>
<feature type="domain" description="Zn(2)-C6 fungal-type" evidence="3">
    <location>
        <begin position="63"/>
        <end position="93"/>
    </location>
</feature>
<dbReference type="Pfam" id="PF00172">
    <property type="entry name" value="Zn_clus"/>
    <property type="match status" value="1"/>
</dbReference>
<evidence type="ECO:0000313" key="4">
    <source>
        <dbReference type="EMBL" id="EMF10516.1"/>
    </source>
</evidence>
<reference evidence="4 5" key="1">
    <citation type="journal article" date="2012" name="PLoS Pathog.">
        <title>Diverse lifestyles and strategies of plant pathogenesis encoded in the genomes of eighteen Dothideomycetes fungi.</title>
        <authorList>
            <person name="Ohm R.A."/>
            <person name="Feau N."/>
            <person name="Henrissat B."/>
            <person name="Schoch C.L."/>
            <person name="Horwitz B.A."/>
            <person name="Barry K.W."/>
            <person name="Condon B.J."/>
            <person name="Copeland A.C."/>
            <person name="Dhillon B."/>
            <person name="Glaser F."/>
            <person name="Hesse C.N."/>
            <person name="Kosti I."/>
            <person name="LaButti K."/>
            <person name="Lindquist E.A."/>
            <person name="Lucas S."/>
            <person name="Salamov A.A."/>
            <person name="Bradshaw R.E."/>
            <person name="Ciuffetti L."/>
            <person name="Hamelin R.C."/>
            <person name="Kema G.H.J."/>
            <person name="Lawrence C."/>
            <person name="Scott J.A."/>
            <person name="Spatafora J.W."/>
            <person name="Turgeon B.G."/>
            <person name="de Wit P.J.G.M."/>
            <person name="Zhong S."/>
            <person name="Goodwin S.B."/>
            <person name="Grigoriev I.V."/>
        </authorList>
    </citation>
    <scope>NUCLEOTIDE SEQUENCE [LARGE SCALE GENOMIC DNA]</scope>
    <source>
        <strain evidence="4 5">SO2202</strain>
    </source>
</reference>
<evidence type="ECO:0000313" key="5">
    <source>
        <dbReference type="Proteomes" id="UP000016931"/>
    </source>
</evidence>
<dbReference type="GO" id="GO:0008270">
    <property type="term" value="F:zinc ion binding"/>
    <property type="evidence" value="ECO:0007669"/>
    <property type="project" value="InterPro"/>
</dbReference>
<dbReference type="PROSITE" id="PS00463">
    <property type="entry name" value="ZN2_CY6_FUNGAL_1"/>
    <property type="match status" value="1"/>
</dbReference>
<dbReference type="AlphaFoldDB" id="N1QE13"/>
<dbReference type="InterPro" id="IPR001138">
    <property type="entry name" value="Zn2Cys6_DnaBD"/>
</dbReference>
<evidence type="ECO:0000256" key="1">
    <source>
        <dbReference type="ARBA" id="ARBA00023242"/>
    </source>
</evidence>
<dbReference type="OrthoDB" id="2985014at2759"/>
<dbReference type="PROSITE" id="PS50048">
    <property type="entry name" value="ZN2_CY6_FUNGAL_2"/>
    <property type="match status" value="1"/>
</dbReference>
<keyword evidence="5" id="KW-1185">Reference proteome</keyword>
<dbReference type="InterPro" id="IPR053187">
    <property type="entry name" value="Notoamide_regulator"/>
</dbReference>
<dbReference type="GO" id="GO:0000981">
    <property type="term" value="F:DNA-binding transcription factor activity, RNA polymerase II-specific"/>
    <property type="evidence" value="ECO:0007669"/>
    <property type="project" value="InterPro"/>
</dbReference>
<evidence type="ECO:0000259" key="3">
    <source>
        <dbReference type="PROSITE" id="PS50048"/>
    </source>
</evidence>
<gene>
    <name evidence="4" type="ORF">SEPMUDRAFT_150601</name>
</gene>
<dbReference type="RefSeq" id="XP_016758637.1">
    <property type="nucleotide sequence ID" value="XM_016906281.1"/>
</dbReference>
<accession>N1QE13</accession>
<dbReference type="PANTHER" id="PTHR47256">
    <property type="entry name" value="ZN(II)2CYS6 TRANSCRIPTION FACTOR (EUROFUNG)-RELATED"/>
    <property type="match status" value="1"/>
</dbReference>
<dbReference type="SMART" id="SM00066">
    <property type="entry name" value="GAL4"/>
    <property type="match status" value="1"/>
</dbReference>
<dbReference type="EMBL" id="KB456267">
    <property type="protein sequence ID" value="EMF10516.1"/>
    <property type="molecule type" value="Genomic_DNA"/>
</dbReference>
<dbReference type="HOGENOM" id="CLU_1332675_0_0_1"/>
<dbReference type="Gene3D" id="4.10.240.10">
    <property type="entry name" value="Zn(2)-C6 fungal-type DNA-binding domain"/>
    <property type="match status" value="1"/>
</dbReference>
<dbReference type="eggNOG" id="ENOG502SIHU">
    <property type="taxonomic scope" value="Eukaryota"/>
</dbReference>
<name>N1QE13_SPHMS</name>